<accession>A0A919PA51</accession>
<feature type="domain" description="Thioredoxin" evidence="1">
    <location>
        <begin position="3"/>
        <end position="117"/>
    </location>
</feature>
<dbReference type="InterPro" id="IPR036249">
    <property type="entry name" value="Thioredoxin-like_sf"/>
</dbReference>
<keyword evidence="3" id="KW-1185">Reference proteome</keyword>
<dbReference type="AlphaFoldDB" id="A0A919PA51"/>
<evidence type="ECO:0000259" key="1">
    <source>
        <dbReference type="PROSITE" id="PS51352"/>
    </source>
</evidence>
<dbReference type="Gene3D" id="3.40.30.10">
    <property type="entry name" value="Glutaredoxin"/>
    <property type="match status" value="1"/>
</dbReference>
<dbReference type="Pfam" id="PF00085">
    <property type="entry name" value="Thioredoxin"/>
    <property type="match status" value="1"/>
</dbReference>
<organism evidence="2 3">
    <name type="scientific">Cellulomonas pakistanensis</name>
    <dbReference type="NCBI Taxonomy" id="992287"/>
    <lineage>
        <taxon>Bacteria</taxon>
        <taxon>Bacillati</taxon>
        <taxon>Actinomycetota</taxon>
        <taxon>Actinomycetes</taxon>
        <taxon>Micrococcales</taxon>
        <taxon>Cellulomonadaceae</taxon>
        <taxon>Cellulomonas</taxon>
    </lineage>
</organism>
<proteinExistence type="predicted"/>
<evidence type="ECO:0000313" key="3">
    <source>
        <dbReference type="Proteomes" id="UP000642125"/>
    </source>
</evidence>
<gene>
    <name evidence="2" type="ORF">Cpa01nite_25960</name>
</gene>
<sequence>MRSRVAQAVTDPTTAPAVTAEDLRRPLGRDATFLQLSSGFCAPCRATRRVLERVAATRDGVAHVEVDVAHRADLAERFGVTETPTVVLLDADGAPALRVTGVPSLAQARAAVAALAGA</sequence>
<dbReference type="EMBL" id="BONO01000020">
    <property type="protein sequence ID" value="GIG37215.1"/>
    <property type="molecule type" value="Genomic_DNA"/>
</dbReference>
<dbReference type="CDD" id="cd02947">
    <property type="entry name" value="TRX_family"/>
    <property type="match status" value="1"/>
</dbReference>
<dbReference type="InterPro" id="IPR013766">
    <property type="entry name" value="Thioredoxin_domain"/>
</dbReference>
<comment type="caution">
    <text evidence="2">The sequence shown here is derived from an EMBL/GenBank/DDBJ whole genome shotgun (WGS) entry which is preliminary data.</text>
</comment>
<dbReference type="Proteomes" id="UP000642125">
    <property type="component" value="Unassembled WGS sequence"/>
</dbReference>
<name>A0A919PA51_9CELL</name>
<evidence type="ECO:0000313" key="2">
    <source>
        <dbReference type="EMBL" id="GIG37215.1"/>
    </source>
</evidence>
<dbReference type="SUPFAM" id="SSF52833">
    <property type="entry name" value="Thioredoxin-like"/>
    <property type="match status" value="1"/>
</dbReference>
<dbReference type="PROSITE" id="PS51352">
    <property type="entry name" value="THIOREDOXIN_2"/>
    <property type="match status" value="1"/>
</dbReference>
<protein>
    <recommendedName>
        <fullName evidence="1">Thioredoxin domain-containing protein</fullName>
    </recommendedName>
</protein>
<reference evidence="2" key="1">
    <citation type="submission" date="2021-01" db="EMBL/GenBank/DDBJ databases">
        <title>Whole genome shotgun sequence of Cellulomonas pakistanensis NBRC 110800.</title>
        <authorList>
            <person name="Komaki H."/>
            <person name="Tamura T."/>
        </authorList>
    </citation>
    <scope>NUCLEOTIDE SEQUENCE</scope>
    <source>
        <strain evidence="2">NBRC 110800</strain>
    </source>
</reference>